<feature type="transmembrane region" description="Helical" evidence="1">
    <location>
        <begin position="54"/>
        <end position="79"/>
    </location>
</feature>
<keyword evidence="1" id="KW-0812">Transmembrane</keyword>
<feature type="transmembrane region" description="Helical" evidence="1">
    <location>
        <begin position="235"/>
        <end position="254"/>
    </location>
</feature>
<reference evidence="2 3" key="1">
    <citation type="submission" date="2018-07" db="EMBL/GenBank/DDBJ databases">
        <title>Complete genome sequence of Psychrobacillus sp. PB01, isolated from iceberg, and comparative genome analysis of Psychrobacillus strains.</title>
        <authorList>
            <person name="Lee P.C."/>
        </authorList>
    </citation>
    <scope>NUCLEOTIDE SEQUENCE [LARGE SCALE GENOMIC DNA]</scope>
    <source>
        <strain evidence="2 3">PB01</strain>
    </source>
</reference>
<dbReference type="Proteomes" id="UP000325517">
    <property type="component" value="Chromosome"/>
</dbReference>
<feature type="transmembrane region" description="Helical" evidence="1">
    <location>
        <begin position="295"/>
        <end position="313"/>
    </location>
</feature>
<feature type="transmembrane region" description="Helical" evidence="1">
    <location>
        <begin position="266"/>
        <end position="289"/>
    </location>
</feature>
<proteinExistence type="predicted"/>
<evidence type="ECO:0000313" key="2">
    <source>
        <dbReference type="EMBL" id="QFF99635.1"/>
    </source>
</evidence>
<evidence type="ECO:0008006" key="4">
    <source>
        <dbReference type="Google" id="ProtNLM"/>
    </source>
</evidence>
<dbReference type="EMBL" id="CP031223">
    <property type="protein sequence ID" value="QFF99635.1"/>
    <property type="molecule type" value="Genomic_DNA"/>
</dbReference>
<gene>
    <name evidence="2" type="ORF">PB01_12770</name>
</gene>
<dbReference type="KEGG" id="psyo:PB01_12770"/>
<feature type="transmembrane region" description="Helical" evidence="1">
    <location>
        <begin position="363"/>
        <end position="387"/>
    </location>
</feature>
<dbReference type="CDD" id="cd21416">
    <property type="entry name" value="HDC_protein"/>
    <property type="match status" value="1"/>
</dbReference>
<keyword evidence="3" id="KW-1185">Reference proteome</keyword>
<dbReference type="RefSeq" id="WP_151700540.1">
    <property type="nucleotide sequence ID" value="NZ_CP031223.1"/>
</dbReference>
<feature type="transmembrane region" description="Helical" evidence="1">
    <location>
        <begin position="91"/>
        <end position="113"/>
    </location>
</feature>
<feature type="transmembrane region" description="Helical" evidence="1">
    <location>
        <begin position="32"/>
        <end position="48"/>
    </location>
</feature>
<feature type="transmembrane region" description="Helical" evidence="1">
    <location>
        <begin position="142"/>
        <end position="170"/>
    </location>
</feature>
<evidence type="ECO:0000256" key="1">
    <source>
        <dbReference type="SAM" id="Phobius"/>
    </source>
</evidence>
<dbReference type="OrthoDB" id="3243277at2"/>
<protein>
    <recommendedName>
        <fullName evidence="4">DUF819 family protein</fullName>
    </recommendedName>
</protein>
<feature type="transmembrane region" description="Helical" evidence="1">
    <location>
        <begin position="6"/>
        <end position="25"/>
    </location>
</feature>
<dbReference type="AlphaFoldDB" id="A0A5J6SNZ1"/>
<sequence>MFQEPVVAAMVILGLIALGEVISIITKARIPMLFIALMGYLVLIWVGVLPKSMILNSGFVTVGTVLGTAPVIVHMGTLIPLKSIKLQWKAVAIAVLGIIFASVLILTLVTLIFDYPVAVAGVGPLTGGIIALLVTSEGLKELGLVSLVTVPVLIMAVQSLFGIPIATNILRRYALKIRSEMDNGTYTSEIKETKKGEPVKDKFFLPEKYRSNLILLFLLFVGGAIAIVLGKYTVIPYSLWSLIIGVLGRVVGFYPERVMERANAFTIGMAGIIFLIIIMMNDITFGQFLGYLPEVFTIILVGIIGIIGGGYFGSKIFKWDPLKGIPVALTATFGFPGDYIVCEEVSRSVGRDKEEEEKIFNEILTPMLVGGFTTVTIGSVIIASILIRTL</sequence>
<evidence type="ECO:0000313" key="3">
    <source>
        <dbReference type="Proteomes" id="UP000325517"/>
    </source>
</evidence>
<dbReference type="InterPro" id="IPR049576">
    <property type="entry name" value="HDC-like"/>
</dbReference>
<keyword evidence="1" id="KW-1133">Transmembrane helix</keyword>
<accession>A0A5J6SNZ1</accession>
<name>A0A5J6SNZ1_9BACI</name>
<feature type="transmembrane region" description="Helical" evidence="1">
    <location>
        <begin position="212"/>
        <end position="229"/>
    </location>
</feature>
<keyword evidence="1" id="KW-0472">Membrane</keyword>
<organism evidence="2 3">
    <name type="scientific">Psychrobacillus glaciei</name>
    <dbReference type="NCBI Taxonomy" id="2283160"/>
    <lineage>
        <taxon>Bacteria</taxon>
        <taxon>Bacillati</taxon>
        <taxon>Bacillota</taxon>
        <taxon>Bacilli</taxon>
        <taxon>Bacillales</taxon>
        <taxon>Bacillaceae</taxon>
        <taxon>Psychrobacillus</taxon>
    </lineage>
</organism>